<proteinExistence type="predicted"/>
<reference evidence="3" key="1">
    <citation type="journal article" date="2019" name="Int. J. Syst. Evol. Microbiol.">
        <title>The Global Catalogue of Microorganisms (GCM) 10K type strain sequencing project: providing services to taxonomists for standard genome sequencing and annotation.</title>
        <authorList>
            <consortium name="The Broad Institute Genomics Platform"/>
            <consortium name="The Broad Institute Genome Sequencing Center for Infectious Disease"/>
            <person name="Wu L."/>
            <person name="Ma J."/>
        </authorList>
    </citation>
    <scope>NUCLEOTIDE SEQUENCE [LARGE SCALE GENOMIC DNA]</scope>
    <source>
        <strain evidence="3">CCM 8391</strain>
    </source>
</reference>
<evidence type="ECO:0000256" key="1">
    <source>
        <dbReference type="SAM" id="MobiDB-lite"/>
    </source>
</evidence>
<organism evidence="2 3">
    <name type="scientific">Pseudonocardia hispaniensis</name>
    <dbReference type="NCBI Taxonomy" id="904933"/>
    <lineage>
        <taxon>Bacteria</taxon>
        <taxon>Bacillati</taxon>
        <taxon>Actinomycetota</taxon>
        <taxon>Actinomycetes</taxon>
        <taxon>Pseudonocardiales</taxon>
        <taxon>Pseudonocardiaceae</taxon>
        <taxon>Pseudonocardia</taxon>
    </lineage>
</organism>
<gene>
    <name evidence="2" type="ORF">ACFQE5_04950</name>
</gene>
<protein>
    <submittedName>
        <fullName evidence="2">Uncharacterized protein</fullName>
    </submittedName>
</protein>
<name>A0ABW1IYM9_9PSEU</name>
<sequence length="108" mass="12056">MILPSADADHSPAQAEALLDRVLTEYRHGLLSAQQLAALLPRLRWRDATGGRFTLGVRSRRWYAWDGLGWVPAGPAPVLRLDAEPEPEPVVDVRTPLEDEPEPRPRTT</sequence>
<evidence type="ECO:0000313" key="2">
    <source>
        <dbReference type="EMBL" id="MFC5993563.1"/>
    </source>
</evidence>
<accession>A0ABW1IYM9</accession>
<evidence type="ECO:0000313" key="3">
    <source>
        <dbReference type="Proteomes" id="UP001596302"/>
    </source>
</evidence>
<dbReference type="EMBL" id="JBHSQW010000010">
    <property type="protein sequence ID" value="MFC5993563.1"/>
    <property type="molecule type" value="Genomic_DNA"/>
</dbReference>
<feature type="region of interest" description="Disordered" evidence="1">
    <location>
        <begin position="81"/>
        <end position="108"/>
    </location>
</feature>
<keyword evidence="3" id="KW-1185">Reference proteome</keyword>
<comment type="caution">
    <text evidence="2">The sequence shown here is derived from an EMBL/GenBank/DDBJ whole genome shotgun (WGS) entry which is preliminary data.</text>
</comment>
<dbReference type="Proteomes" id="UP001596302">
    <property type="component" value="Unassembled WGS sequence"/>
</dbReference>
<dbReference type="RefSeq" id="WP_379583282.1">
    <property type="nucleotide sequence ID" value="NZ_JBHSQW010000010.1"/>
</dbReference>